<feature type="compositionally biased region" description="Basic and acidic residues" evidence="1">
    <location>
        <begin position="114"/>
        <end position="124"/>
    </location>
</feature>
<accession>A0ABM5NGU9</accession>
<dbReference type="GeneID" id="93077371"/>
<dbReference type="Proteomes" id="UP000011820">
    <property type="component" value="Chromosome"/>
</dbReference>
<keyword evidence="2" id="KW-0732">Signal</keyword>
<evidence type="ECO:0000313" key="3">
    <source>
        <dbReference type="EMBL" id="AGH17390.1"/>
    </source>
</evidence>
<dbReference type="PROSITE" id="PS51257">
    <property type="entry name" value="PROKAR_LIPOPROTEIN"/>
    <property type="match status" value="1"/>
</dbReference>
<evidence type="ECO:0000313" key="4">
    <source>
        <dbReference type="Proteomes" id="UP000011820"/>
    </source>
</evidence>
<feature type="signal peptide" evidence="2">
    <location>
        <begin position="1"/>
        <end position="24"/>
    </location>
</feature>
<feature type="region of interest" description="Disordered" evidence="1">
    <location>
        <begin position="44"/>
        <end position="139"/>
    </location>
</feature>
<feature type="compositionally biased region" description="Low complexity" evidence="1">
    <location>
        <begin position="55"/>
        <end position="65"/>
    </location>
</feature>
<feature type="chain" id="PRO_5046849137" evidence="2">
    <location>
        <begin position="25"/>
        <end position="154"/>
    </location>
</feature>
<sequence>MRKNLLTSTSSLMFFFLSSGYALSGSSFGCCGEFKKKASSPRIHMRPFTKSSPYNNSVSNTVNNTPRVPDVSEMNSSRGSAPQSHVNVSSPHYKHEYSSSSASSSTHASPPPHFEQKHISRTRIDSSPPPGHIDPHPDHIRNTLALHRKMLEQS</sequence>
<proteinExistence type="predicted"/>
<evidence type="ECO:0000256" key="1">
    <source>
        <dbReference type="SAM" id="MobiDB-lite"/>
    </source>
</evidence>
<name>A0ABM5NGU9_LIBAS</name>
<feature type="compositionally biased region" description="Low complexity" evidence="1">
    <location>
        <begin position="98"/>
        <end position="108"/>
    </location>
</feature>
<dbReference type="RefSeq" id="WP_015452985.1">
    <property type="nucleotide sequence ID" value="NC_020549.1"/>
</dbReference>
<feature type="compositionally biased region" description="Polar residues" evidence="1">
    <location>
        <begin position="73"/>
        <end position="90"/>
    </location>
</feature>
<keyword evidence="4" id="KW-1185">Reference proteome</keyword>
<dbReference type="EMBL" id="CP004005">
    <property type="protein sequence ID" value="AGH17390.1"/>
    <property type="molecule type" value="Genomic_DNA"/>
</dbReference>
<gene>
    <name evidence="3" type="ORF">WSI_05165</name>
</gene>
<evidence type="ECO:0000256" key="2">
    <source>
        <dbReference type="SAM" id="SignalP"/>
    </source>
</evidence>
<protein>
    <submittedName>
        <fullName evidence="3">Uncharacterized protein</fullName>
    </submittedName>
</protein>
<organism evidence="3 4">
    <name type="scientific">Candidatus Liberibacter asiaticus str. gxpsy</name>
    <dbReference type="NCBI Taxonomy" id="1174529"/>
    <lineage>
        <taxon>Bacteria</taxon>
        <taxon>Pseudomonadati</taxon>
        <taxon>Pseudomonadota</taxon>
        <taxon>Alphaproteobacteria</taxon>
        <taxon>Hyphomicrobiales</taxon>
        <taxon>Rhizobiaceae</taxon>
        <taxon>Liberibacter</taxon>
    </lineage>
</organism>
<reference evidence="3 4" key="1">
    <citation type="journal article" date="2013" name="Genome Announc.">
        <title>Complete Genome Sequence of a Chinese Strain of 'Candidatus Liberibacter asiaticus'.</title>
        <authorList>
            <person name="Lin H."/>
            <person name="Han C.S."/>
            <person name="Liu B."/>
            <person name="Lou B."/>
            <person name="Bai X."/>
            <person name="Deng C."/>
            <person name="Civerolo E.L."/>
            <person name="Gupta G."/>
        </authorList>
    </citation>
    <scope>NUCLEOTIDE SEQUENCE [LARGE SCALE GENOMIC DNA]</scope>
    <source>
        <strain evidence="4">gxpsy</strain>
    </source>
</reference>